<comment type="subcellular location">
    <subcellularLocation>
        <location evidence="1">Membrane</location>
        <topology evidence="1">Single-pass membrane protein</topology>
    </subcellularLocation>
</comment>
<evidence type="ECO:0000313" key="3">
    <source>
        <dbReference type="EMBL" id="ATW29897.1"/>
    </source>
</evidence>
<dbReference type="NCBIfam" id="TIGR02532">
    <property type="entry name" value="IV_pilin_GFxxxE"/>
    <property type="match status" value="1"/>
</dbReference>
<name>A0A2D3T7T9_9ENTR</name>
<dbReference type="Proteomes" id="UP000230008">
    <property type="component" value="Chromosome"/>
</dbReference>
<dbReference type="NCBIfam" id="NF007862">
    <property type="entry name" value="PRK10574.1"/>
    <property type="match status" value="1"/>
</dbReference>
<organism evidence="3 4">
    <name type="scientific">Candidatus Williamhamiltonella defendens</name>
    <dbReference type="NCBI Taxonomy" id="138072"/>
    <lineage>
        <taxon>Bacteria</taxon>
        <taxon>Pseudomonadati</taxon>
        <taxon>Pseudomonadota</taxon>
        <taxon>Gammaproteobacteria</taxon>
        <taxon>Enterobacterales</taxon>
        <taxon>Enterobacteriaceae</taxon>
        <taxon>aphid secondary symbionts</taxon>
        <taxon>Candidatus Williamhamiltonella</taxon>
    </lineage>
</organism>
<dbReference type="InterPro" id="IPR012902">
    <property type="entry name" value="N_methyl_site"/>
</dbReference>
<keyword evidence="2" id="KW-0472">Membrane</keyword>
<evidence type="ECO:0000256" key="2">
    <source>
        <dbReference type="SAM" id="Phobius"/>
    </source>
</evidence>
<keyword evidence="2" id="KW-0812">Transmembrane</keyword>
<dbReference type="PROSITE" id="PS00409">
    <property type="entry name" value="PROKAR_NTER_METHYL"/>
    <property type="match status" value="1"/>
</dbReference>
<dbReference type="GO" id="GO:0016020">
    <property type="term" value="C:membrane"/>
    <property type="evidence" value="ECO:0007669"/>
    <property type="project" value="UniProtKB-SubCell"/>
</dbReference>
<dbReference type="InterPro" id="IPR045584">
    <property type="entry name" value="Pilin-like"/>
</dbReference>
<dbReference type="EMBL" id="CP017606">
    <property type="protein sequence ID" value="ATW29897.1"/>
    <property type="molecule type" value="Genomic_DNA"/>
</dbReference>
<dbReference type="Pfam" id="PF07963">
    <property type="entry name" value="N_methyl"/>
    <property type="match status" value="1"/>
</dbReference>
<dbReference type="AlphaFoldDB" id="A0A2D3T7T9"/>
<reference evidence="4" key="1">
    <citation type="submission" date="2016-10" db="EMBL/GenBank/DDBJ databases">
        <authorList>
            <person name="Chevignon G."/>
        </authorList>
    </citation>
    <scope>NUCLEOTIDE SEQUENCE [LARGE SCALE GENOMIC DNA]</scope>
    <source>
        <strain evidence="4">A2C</strain>
    </source>
</reference>
<evidence type="ECO:0000313" key="4">
    <source>
        <dbReference type="Proteomes" id="UP000230008"/>
    </source>
</evidence>
<dbReference type="Gene3D" id="3.30.700.10">
    <property type="entry name" value="Glycoprotein, Type 4 Pilin"/>
    <property type="match status" value="1"/>
</dbReference>
<protein>
    <submittedName>
        <fullName evidence="3">Prepilin peptidase-dependent pilin</fullName>
    </submittedName>
</protein>
<feature type="transmembrane region" description="Helical" evidence="2">
    <location>
        <begin position="6"/>
        <end position="27"/>
    </location>
</feature>
<accession>A0A2D3T7T9</accession>
<keyword evidence="2" id="KW-1133">Transmembrane helix</keyword>
<proteinExistence type="predicted"/>
<sequence>MNHRHGFTLIELMVTVAIIAILSSIGIPSYQKYIKKAAVTDMLQATVPYKMAVELCVLEQGDLTKCNAGSQGVPTGGESTRYIKSITVVKGVITLVGEKTLTGLTVVMTATKNSNGRLNWNGVCTSADLSISESCKSLFGFTDVGDG</sequence>
<gene>
    <name evidence="3" type="ORF">BJP41_05625</name>
</gene>
<dbReference type="SUPFAM" id="SSF54523">
    <property type="entry name" value="Pili subunits"/>
    <property type="match status" value="1"/>
</dbReference>
<reference evidence="4" key="2">
    <citation type="submission" date="2017-11" db="EMBL/GenBank/DDBJ databases">
        <title>PacBio sequencing of new strain of the secondary endosymbiont Candidatus Hamiltonella defensa.</title>
        <authorList>
            <person name="Strand M.R."/>
            <person name="Oliver K."/>
        </authorList>
    </citation>
    <scope>NUCLEOTIDE SEQUENCE [LARGE SCALE GENOMIC DNA]</scope>
    <source>
        <strain evidence="4">A2C</strain>
    </source>
</reference>
<dbReference type="RefSeq" id="WP_100103313.1">
    <property type="nucleotide sequence ID" value="NZ_CAWNMT010000001.1"/>
</dbReference>
<evidence type="ECO:0000256" key="1">
    <source>
        <dbReference type="ARBA" id="ARBA00004167"/>
    </source>
</evidence>